<dbReference type="PANTHER" id="PTHR23300:SF0">
    <property type="entry name" value="METHANETHIOL OXIDASE"/>
    <property type="match status" value="1"/>
</dbReference>
<dbReference type="Pfam" id="PF05694">
    <property type="entry name" value="SBP56"/>
    <property type="match status" value="1"/>
</dbReference>
<dbReference type="InterPro" id="IPR008826">
    <property type="entry name" value="Se-bd"/>
</dbReference>
<reference evidence="4" key="1">
    <citation type="submission" date="2025-08" db="UniProtKB">
        <authorList>
            <consortium name="RefSeq"/>
        </authorList>
    </citation>
    <scope>IDENTIFICATION</scope>
    <source>
        <tissue evidence="4">Whole Larva</tissue>
    </source>
</reference>
<comment type="similarity">
    <text evidence="1">Belongs to the selenium-binding protein family.</text>
</comment>
<dbReference type="PANTHER" id="PTHR23300">
    <property type="entry name" value="METHANETHIOL OXIDASE"/>
    <property type="match status" value="1"/>
</dbReference>
<dbReference type="Proteomes" id="UP000695000">
    <property type="component" value="Unplaced"/>
</dbReference>
<organism evidence="3 4">
    <name type="scientific">Nicrophorus vespilloides</name>
    <name type="common">Boreal carrion beetle</name>
    <dbReference type="NCBI Taxonomy" id="110193"/>
    <lineage>
        <taxon>Eukaryota</taxon>
        <taxon>Metazoa</taxon>
        <taxon>Ecdysozoa</taxon>
        <taxon>Arthropoda</taxon>
        <taxon>Hexapoda</taxon>
        <taxon>Insecta</taxon>
        <taxon>Pterygota</taxon>
        <taxon>Neoptera</taxon>
        <taxon>Endopterygota</taxon>
        <taxon>Coleoptera</taxon>
        <taxon>Polyphaga</taxon>
        <taxon>Staphyliniformia</taxon>
        <taxon>Silphidae</taxon>
        <taxon>Nicrophorinae</taxon>
        <taxon>Nicrophorus</taxon>
    </lineage>
</organism>
<keyword evidence="2" id="KW-0711">Selenium</keyword>
<proteinExistence type="inferred from homology"/>
<name>A0ABM1MVC0_NICVS</name>
<evidence type="ECO:0000256" key="1">
    <source>
        <dbReference type="ARBA" id="ARBA00005606"/>
    </source>
</evidence>
<gene>
    <name evidence="4" type="primary">LOC108564106</name>
</gene>
<sequence length="191" mass="21213">MEVDKCDNGNTEVESCYNEDIDEDNSDTENTEVDKCCGPGYATPMDAFLHGKREKLLYVICVQPNPEGYKSDILSTVDVNPKSKTYQQIIHTLPTGKINDEIHHSGWNTCSSCHGKKAHVRDKLILPCLGSDRVIIVETGKKPRSPSIHKIIDSSDMHKYNCASPHTSHCLANGDVMISTLGVNPFKSDFF</sequence>
<dbReference type="GeneID" id="108564106"/>
<accession>A0ABM1MVC0</accession>
<protein>
    <submittedName>
        <fullName evidence="4">Selenium-binding protein 1-A-like</fullName>
    </submittedName>
</protein>
<dbReference type="RefSeq" id="XP_017778520.1">
    <property type="nucleotide sequence ID" value="XM_017923031.1"/>
</dbReference>
<keyword evidence="3" id="KW-1185">Reference proteome</keyword>
<evidence type="ECO:0000313" key="3">
    <source>
        <dbReference type="Proteomes" id="UP000695000"/>
    </source>
</evidence>
<evidence type="ECO:0000313" key="4">
    <source>
        <dbReference type="RefSeq" id="XP_017778520.1"/>
    </source>
</evidence>
<evidence type="ECO:0000256" key="2">
    <source>
        <dbReference type="ARBA" id="ARBA00023266"/>
    </source>
</evidence>